<feature type="DNA-binding region" description="OmpR/PhoB-type" evidence="7">
    <location>
        <begin position="122"/>
        <end position="221"/>
    </location>
</feature>
<dbReference type="CDD" id="cd00383">
    <property type="entry name" value="trans_reg_C"/>
    <property type="match status" value="1"/>
</dbReference>
<evidence type="ECO:0000256" key="1">
    <source>
        <dbReference type="ARBA" id="ARBA00022553"/>
    </source>
</evidence>
<dbReference type="AlphaFoldDB" id="A0AAE7BI62"/>
<dbReference type="GO" id="GO:0005829">
    <property type="term" value="C:cytosol"/>
    <property type="evidence" value="ECO:0007669"/>
    <property type="project" value="TreeGrafter"/>
</dbReference>
<keyword evidence="3" id="KW-0805">Transcription regulation</keyword>
<evidence type="ECO:0000256" key="2">
    <source>
        <dbReference type="ARBA" id="ARBA00023012"/>
    </source>
</evidence>
<dbReference type="GO" id="GO:0006355">
    <property type="term" value="P:regulation of DNA-templated transcription"/>
    <property type="evidence" value="ECO:0007669"/>
    <property type="project" value="InterPro"/>
</dbReference>
<keyword evidence="11" id="KW-1185">Reference proteome</keyword>
<dbReference type="GO" id="GO:0000156">
    <property type="term" value="F:phosphorelay response regulator activity"/>
    <property type="evidence" value="ECO:0007669"/>
    <property type="project" value="TreeGrafter"/>
</dbReference>
<keyword evidence="4 7" id="KW-0238">DNA-binding</keyword>
<organism evidence="10 11">
    <name type="scientific">Arcobacter defluvii</name>
    <dbReference type="NCBI Taxonomy" id="873191"/>
    <lineage>
        <taxon>Bacteria</taxon>
        <taxon>Pseudomonadati</taxon>
        <taxon>Campylobacterota</taxon>
        <taxon>Epsilonproteobacteria</taxon>
        <taxon>Campylobacterales</taxon>
        <taxon>Arcobacteraceae</taxon>
        <taxon>Arcobacter</taxon>
    </lineage>
</organism>
<evidence type="ECO:0000256" key="3">
    <source>
        <dbReference type="ARBA" id="ARBA00023015"/>
    </source>
</evidence>
<dbReference type="SUPFAM" id="SSF46894">
    <property type="entry name" value="C-terminal effector domain of the bipartite response regulators"/>
    <property type="match status" value="1"/>
</dbReference>
<dbReference type="Proteomes" id="UP000503313">
    <property type="component" value="Chromosome"/>
</dbReference>
<feature type="domain" description="OmpR/PhoB-type" evidence="9">
    <location>
        <begin position="122"/>
        <end position="221"/>
    </location>
</feature>
<dbReference type="SUPFAM" id="SSF52172">
    <property type="entry name" value="CheY-like"/>
    <property type="match status" value="1"/>
</dbReference>
<dbReference type="PROSITE" id="PS51755">
    <property type="entry name" value="OMPR_PHOB"/>
    <property type="match status" value="1"/>
</dbReference>
<keyword evidence="1 6" id="KW-0597">Phosphoprotein</keyword>
<keyword evidence="2" id="KW-0902">Two-component regulatory system</keyword>
<dbReference type="InterPro" id="IPR001867">
    <property type="entry name" value="OmpR/PhoB-type_DNA-bd"/>
</dbReference>
<evidence type="ECO:0000313" key="10">
    <source>
        <dbReference type="EMBL" id="QKF78287.1"/>
    </source>
</evidence>
<evidence type="ECO:0000259" key="8">
    <source>
        <dbReference type="PROSITE" id="PS50110"/>
    </source>
</evidence>
<accession>A0AAE7BI62</accession>
<gene>
    <name evidence="10" type="ORF">ADFLV_2281</name>
</gene>
<evidence type="ECO:0000313" key="11">
    <source>
        <dbReference type="Proteomes" id="UP000503313"/>
    </source>
</evidence>
<evidence type="ECO:0000256" key="7">
    <source>
        <dbReference type="PROSITE-ProRule" id="PRU01091"/>
    </source>
</evidence>
<feature type="modified residue" description="4-aspartylphosphate" evidence="6">
    <location>
        <position position="53"/>
    </location>
</feature>
<dbReference type="KEGG" id="adz:ADFLV_2281"/>
<dbReference type="GO" id="GO:0032993">
    <property type="term" value="C:protein-DNA complex"/>
    <property type="evidence" value="ECO:0007669"/>
    <property type="project" value="TreeGrafter"/>
</dbReference>
<evidence type="ECO:0000256" key="6">
    <source>
        <dbReference type="PROSITE-ProRule" id="PRU00169"/>
    </source>
</evidence>
<dbReference type="SMART" id="SM00862">
    <property type="entry name" value="Trans_reg_C"/>
    <property type="match status" value="1"/>
</dbReference>
<dbReference type="Pfam" id="PF00486">
    <property type="entry name" value="Trans_reg_C"/>
    <property type="match status" value="1"/>
</dbReference>
<evidence type="ECO:0000259" key="9">
    <source>
        <dbReference type="PROSITE" id="PS51755"/>
    </source>
</evidence>
<dbReference type="EMBL" id="CP053835">
    <property type="protein sequence ID" value="QKF78287.1"/>
    <property type="molecule type" value="Genomic_DNA"/>
</dbReference>
<dbReference type="RefSeq" id="WP_129012227.1">
    <property type="nucleotide sequence ID" value="NZ_CP053835.1"/>
</dbReference>
<dbReference type="PANTHER" id="PTHR48111">
    <property type="entry name" value="REGULATOR OF RPOS"/>
    <property type="match status" value="1"/>
</dbReference>
<dbReference type="SMART" id="SM00448">
    <property type="entry name" value="REC"/>
    <property type="match status" value="1"/>
</dbReference>
<proteinExistence type="predicted"/>
<dbReference type="Pfam" id="PF00072">
    <property type="entry name" value="Response_reg"/>
    <property type="match status" value="1"/>
</dbReference>
<dbReference type="InterPro" id="IPR016032">
    <property type="entry name" value="Sig_transdc_resp-reg_C-effctor"/>
</dbReference>
<dbReference type="Gene3D" id="3.40.50.2300">
    <property type="match status" value="1"/>
</dbReference>
<sequence>MEYKILLVEDDDNSALLISDFLQEYDFNVDIVNTVTDAVSNISFNKYSIVLLDINLPDFNGFEVLKFVNKNKINIPILVLSAYSDKNTKLQAFKLGASDYMVKPIDPEELEARIWVQLRNSSNFVSNTSKKALFEINDNVILFNEEALKLTKTEFEILSFLIKHKNQTVHREKLLDFLSSIIQSDRSLDYHIKNIRIKLGDNGTNPKYLLTEYGIGYKLVF</sequence>
<dbReference type="InterPro" id="IPR001789">
    <property type="entry name" value="Sig_transdc_resp-reg_receiver"/>
</dbReference>
<dbReference type="PROSITE" id="PS50110">
    <property type="entry name" value="RESPONSE_REGULATORY"/>
    <property type="match status" value="1"/>
</dbReference>
<dbReference type="InterPro" id="IPR039420">
    <property type="entry name" value="WalR-like"/>
</dbReference>
<dbReference type="InterPro" id="IPR036388">
    <property type="entry name" value="WH-like_DNA-bd_sf"/>
</dbReference>
<dbReference type="Gene3D" id="1.10.10.10">
    <property type="entry name" value="Winged helix-like DNA-binding domain superfamily/Winged helix DNA-binding domain"/>
    <property type="match status" value="1"/>
</dbReference>
<dbReference type="GO" id="GO:0000976">
    <property type="term" value="F:transcription cis-regulatory region binding"/>
    <property type="evidence" value="ECO:0007669"/>
    <property type="project" value="TreeGrafter"/>
</dbReference>
<dbReference type="InterPro" id="IPR011006">
    <property type="entry name" value="CheY-like_superfamily"/>
</dbReference>
<feature type="domain" description="Response regulatory" evidence="8">
    <location>
        <begin position="4"/>
        <end position="118"/>
    </location>
</feature>
<reference evidence="10 11" key="1">
    <citation type="submission" date="2020-05" db="EMBL/GenBank/DDBJ databases">
        <title>Complete genome sequencing of Campylobacter and Arcobacter type strains.</title>
        <authorList>
            <person name="Miller W.G."/>
            <person name="Yee E."/>
        </authorList>
    </citation>
    <scope>NUCLEOTIDE SEQUENCE [LARGE SCALE GENOMIC DNA]</scope>
    <source>
        <strain evidence="10 11">LMG 25694</strain>
    </source>
</reference>
<keyword evidence="5" id="KW-0804">Transcription</keyword>
<protein>
    <submittedName>
        <fullName evidence="10">Two-component system response regulator</fullName>
    </submittedName>
</protein>
<evidence type="ECO:0000256" key="5">
    <source>
        <dbReference type="ARBA" id="ARBA00023163"/>
    </source>
</evidence>
<evidence type="ECO:0000256" key="4">
    <source>
        <dbReference type="ARBA" id="ARBA00023125"/>
    </source>
</evidence>
<name>A0AAE7BI62_9BACT</name>
<dbReference type="PANTHER" id="PTHR48111:SF1">
    <property type="entry name" value="TWO-COMPONENT RESPONSE REGULATOR ORR33"/>
    <property type="match status" value="1"/>
</dbReference>